<dbReference type="PROSITE" id="PS51257">
    <property type="entry name" value="PROKAR_LIPOPROTEIN"/>
    <property type="match status" value="1"/>
</dbReference>
<gene>
    <name evidence="12" type="ORF">GSLYS_00018492001</name>
</gene>
<dbReference type="PANTHER" id="PTHR45760:SF2">
    <property type="entry name" value="FI19922P1-RELATED"/>
    <property type="match status" value="1"/>
</dbReference>
<keyword evidence="3 11" id="KW-0813">Transport</keyword>
<dbReference type="AlphaFoldDB" id="A0AAV2IGW2"/>
<keyword evidence="7" id="KW-1133">Transmembrane helix</keyword>
<evidence type="ECO:0000256" key="9">
    <source>
        <dbReference type="ARBA" id="ARBA00023136"/>
    </source>
</evidence>
<evidence type="ECO:0000256" key="8">
    <source>
        <dbReference type="ARBA" id="ARBA00023128"/>
    </source>
</evidence>
<keyword evidence="8" id="KW-0496">Mitochondrion</keyword>
<accession>A0AAV2IGW2</accession>
<dbReference type="Proteomes" id="UP001497497">
    <property type="component" value="Unassembled WGS sequence"/>
</dbReference>
<evidence type="ECO:0000256" key="5">
    <source>
        <dbReference type="ARBA" id="ARBA00022737"/>
    </source>
</evidence>
<evidence type="ECO:0000256" key="2">
    <source>
        <dbReference type="ARBA" id="ARBA00006375"/>
    </source>
</evidence>
<evidence type="ECO:0000256" key="4">
    <source>
        <dbReference type="ARBA" id="ARBA00022692"/>
    </source>
</evidence>
<dbReference type="InterPro" id="IPR023395">
    <property type="entry name" value="MCP_dom_sf"/>
</dbReference>
<feature type="repeat" description="Solcar" evidence="10">
    <location>
        <begin position="243"/>
        <end position="336"/>
    </location>
</feature>
<reference evidence="12 13" key="1">
    <citation type="submission" date="2024-04" db="EMBL/GenBank/DDBJ databases">
        <authorList>
            <consortium name="Genoscope - CEA"/>
            <person name="William W."/>
        </authorList>
    </citation>
    <scope>NUCLEOTIDE SEQUENCE [LARGE SCALE GENOMIC DNA]</scope>
</reference>
<evidence type="ECO:0008006" key="14">
    <source>
        <dbReference type="Google" id="ProtNLM"/>
    </source>
</evidence>
<sequence length="408" mass="45414">MSKDGDGAHCLQYSGLSITPTQQMLSSCTGALLTSLLMTPFDVVKIRLQSQAKPSNFTKGHCFVYCNGLMDHLCPCVNGLTPSSEWYKRPSHFNGTFDAMIKIARNEGVTSLWSGLPPTLVMAIPATVVYFTSYEQLKAVLNYHEGINSDRWKPMVAGAMARVWAASLISPVEMIRTKIQSKHFTYTQVWKAVVDTVRNNGVLSMWRGLGPTLLRDVPFSAIYWTSYEAMKAQILDSCNRPSLTFLETFTAGATSGSIAAVVTLPFDVIKTRRQIELGETEFAGKNKGPTSTWRIIHKIYVAEGFKALYTGLLPRLLKVAPSCAIMISTYETFKYFFFNRNKKLAEALEVSEEQSIQKDFSPATFELPVSYLLSSNPSDQSIKLPLPVISVLELPENEQCTTPLQHKT</sequence>
<name>A0AAV2IGW2_LYMST</name>
<dbReference type="GO" id="GO:1990542">
    <property type="term" value="P:mitochondrial transmembrane transport"/>
    <property type="evidence" value="ECO:0007669"/>
    <property type="project" value="InterPro"/>
</dbReference>
<dbReference type="InterPro" id="IPR018108">
    <property type="entry name" value="MCP_transmembrane"/>
</dbReference>
<keyword evidence="4 10" id="KW-0812">Transmembrane</keyword>
<dbReference type="PANTHER" id="PTHR45760">
    <property type="entry name" value="FI19922P1-RELATED"/>
    <property type="match status" value="1"/>
</dbReference>
<protein>
    <recommendedName>
        <fullName evidence="14">Solute carrier family 25 member 40</fullName>
    </recommendedName>
</protein>
<evidence type="ECO:0000256" key="3">
    <source>
        <dbReference type="ARBA" id="ARBA00022448"/>
    </source>
</evidence>
<keyword evidence="13" id="KW-1185">Reference proteome</keyword>
<keyword evidence="9 10" id="KW-0472">Membrane</keyword>
<keyword evidence="5" id="KW-0677">Repeat</keyword>
<dbReference type="GO" id="GO:0005743">
    <property type="term" value="C:mitochondrial inner membrane"/>
    <property type="evidence" value="ECO:0007669"/>
    <property type="project" value="UniProtKB-SubCell"/>
</dbReference>
<dbReference type="Gene3D" id="1.50.40.10">
    <property type="entry name" value="Mitochondrial carrier domain"/>
    <property type="match status" value="2"/>
</dbReference>
<dbReference type="InterPro" id="IPR045315">
    <property type="entry name" value="Mtm1-like"/>
</dbReference>
<keyword evidence="6" id="KW-0999">Mitochondrion inner membrane</keyword>
<evidence type="ECO:0000256" key="7">
    <source>
        <dbReference type="ARBA" id="ARBA00022989"/>
    </source>
</evidence>
<evidence type="ECO:0000256" key="11">
    <source>
        <dbReference type="RuleBase" id="RU000488"/>
    </source>
</evidence>
<comment type="caution">
    <text evidence="12">The sequence shown here is derived from an EMBL/GenBank/DDBJ whole genome shotgun (WGS) entry which is preliminary data.</text>
</comment>
<organism evidence="12 13">
    <name type="scientific">Lymnaea stagnalis</name>
    <name type="common">Great pond snail</name>
    <name type="synonym">Helix stagnalis</name>
    <dbReference type="NCBI Taxonomy" id="6523"/>
    <lineage>
        <taxon>Eukaryota</taxon>
        <taxon>Metazoa</taxon>
        <taxon>Spiralia</taxon>
        <taxon>Lophotrochozoa</taxon>
        <taxon>Mollusca</taxon>
        <taxon>Gastropoda</taxon>
        <taxon>Heterobranchia</taxon>
        <taxon>Euthyneura</taxon>
        <taxon>Panpulmonata</taxon>
        <taxon>Hygrophila</taxon>
        <taxon>Lymnaeoidea</taxon>
        <taxon>Lymnaeidae</taxon>
        <taxon>Lymnaea</taxon>
    </lineage>
</organism>
<evidence type="ECO:0000313" key="12">
    <source>
        <dbReference type="EMBL" id="CAL1545009.1"/>
    </source>
</evidence>
<feature type="repeat" description="Solcar" evidence="10">
    <location>
        <begin position="149"/>
        <end position="233"/>
    </location>
</feature>
<dbReference type="EMBL" id="CAXITT010000667">
    <property type="protein sequence ID" value="CAL1545009.1"/>
    <property type="molecule type" value="Genomic_DNA"/>
</dbReference>
<comment type="similarity">
    <text evidence="2 11">Belongs to the mitochondrial carrier (TC 2.A.29) family.</text>
</comment>
<proteinExistence type="inferred from homology"/>
<comment type="subcellular location">
    <subcellularLocation>
        <location evidence="1">Mitochondrion inner membrane</location>
        <topology evidence="1">Multi-pass membrane protein</topology>
    </subcellularLocation>
</comment>
<dbReference type="PROSITE" id="PS50920">
    <property type="entry name" value="SOLCAR"/>
    <property type="match status" value="3"/>
</dbReference>
<evidence type="ECO:0000256" key="6">
    <source>
        <dbReference type="ARBA" id="ARBA00022792"/>
    </source>
</evidence>
<evidence type="ECO:0000313" key="13">
    <source>
        <dbReference type="Proteomes" id="UP001497497"/>
    </source>
</evidence>
<evidence type="ECO:0000256" key="1">
    <source>
        <dbReference type="ARBA" id="ARBA00004448"/>
    </source>
</evidence>
<dbReference type="SUPFAM" id="SSF103506">
    <property type="entry name" value="Mitochondrial carrier"/>
    <property type="match status" value="1"/>
</dbReference>
<evidence type="ECO:0000256" key="10">
    <source>
        <dbReference type="PROSITE-ProRule" id="PRU00282"/>
    </source>
</evidence>
<feature type="repeat" description="Solcar" evidence="10">
    <location>
        <begin position="18"/>
        <end position="140"/>
    </location>
</feature>
<dbReference type="Pfam" id="PF00153">
    <property type="entry name" value="Mito_carr"/>
    <property type="match status" value="3"/>
</dbReference>